<dbReference type="Pfam" id="PF09958">
    <property type="entry name" value="DUF2192"/>
    <property type="match status" value="1"/>
</dbReference>
<accession>A0A7C1CCV9</accession>
<name>A0A7C1CCV9_9CREN</name>
<dbReference type="EMBL" id="DSAY01000067">
    <property type="protein sequence ID" value="HDP14839.1"/>
    <property type="molecule type" value="Genomic_DNA"/>
</dbReference>
<organism evidence="1">
    <name type="scientific">Thermofilum adornatum</name>
    <dbReference type="NCBI Taxonomy" id="1365176"/>
    <lineage>
        <taxon>Archaea</taxon>
        <taxon>Thermoproteota</taxon>
        <taxon>Thermoprotei</taxon>
        <taxon>Thermofilales</taxon>
        <taxon>Thermofilaceae</taxon>
        <taxon>Thermofilum</taxon>
    </lineage>
</organism>
<proteinExistence type="predicted"/>
<sequence>MTLNPTYKRLYSSPIKQNEGGTLERTRQALRKRVNIAVEAIGKILTGEITTREDLRRFLLESHIEAGIEPILGTTPSKLYYSEAMVYAVAHYGLGLNEELDIFKDLFKREKQFNDTISRYIETHDAKAVFEFVLSLSKSSYEYFLKYLVILWLLGFLEEQGLIAVLGELSKNEKLAHRTRSYRAVVVAFSLAEQLSNGLVHKKTEKEILKNQIARELGDEHSLPKDNLVWRIAVNILGVNESIVNKVLRLKSEELEDILLESPTWWYSFVISVNQLEQKLSELSSDYLKEYSILEEMLRNHIGILSSLVAFVLLSQYVHAGKSPMHLQEITSHMANKGLPNLVLDQEFSGWRINYKRIAPLPKFEIRVESTNELIVVDVVFAREARLLGIDGLRKRIYTKLSENQDVRIRTGSVFIDEWLRLVSTVLAIKIVGESMELSRPSLQAYVLKEINLENWNIELRMIKNKKIAVYINHRPIGATLIYPNSEETLQKVEKIIKNSTPKEVKEKYLDTILQQVRDVIKTQFTSN</sequence>
<protein>
    <submittedName>
        <fullName evidence="1">DUF2192 domain-containing protein</fullName>
    </submittedName>
</protein>
<comment type="caution">
    <text evidence="1">The sequence shown here is derived from an EMBL/GenBank/DDBJ whole genome shotgun (WGS) entry which is preliminary data.</text>
</comment>
<evidence type="ECO:0000313" key="1">
    <source>
        <dbReference type="EMBL" id="HDP14839.1"/>
    </source>
</evidence>
<dbReference type="InterPro" id="IPR018693">
    <property type="entry name" value="DUF2192"/>
</dbReference>
<reference evidence="1" key="1">
    <citation type="journal article" date="2020" name="mSystems">
        <title>Genome- and Community-Level Interaction Insights into Carbon Utilization and Element Cycling Functions of Hydrothermarchaeota in Hydrothermal Sediment.</title>
        <authorList>
            <person name="Zhou Z."/>
            <person name="Liu Y."/>
            <person name="Xu W."/>
            <person name="Pan J."/>
            <person name="Luo Z.H."/>
            <person name="Li M."/>
        </authorList>
    </citation>
    <scope>NUCLEOTIDE SEQUENCE [LARGE SCALE GENOMIC DNA]</scope>
    <source>
        <strain evidence="1">SpSt-116</strain>
    </source>
</reference>
<dbReference type="AlphaFoldDB" id="A0A7C1CCV9"/>
<gene>
    <name evidence="1" type="ORF">ENN26_03565</name>
</gene>